<dbReference type="EMBL" id="CP097463">
    <property type="protein sequence ID" value="WAX58574.1"/>
    <property type="molecule type" value="Genomic_DNA"/>
</dbReference>
<keyword evidence="1" id="KW-0812">Transmembrane</keyword>
<dbReference type="Proteomes" id="UP001164693">
    <property type="component" value="Chromosome"/>
</dbReference>
<name>A0ABY7K5G9_9ACTN</name>
<evidence type="ECO:0000313" key="3">
    <source>
        <dbReference type="Proteomes" id="UP001164693"/>
    </source>
</evidence>
<keyword evidence="1" id="KW-1133">Transmembrane helix</keyword>
<accession>A0ABY7K5G9</accession>
<dbReference type="RefSeq" id="WP_269445113.1">
    <property type="nucleotide sequence ID" value="NZ_CP097463.1"/>
</dbReference>
<organism evidence="2 3">
    <name type="scientific">Jatrophihabitans cynanchi</name>
    <dbReference type="NCBI Taxonomy" id="2944128"/>
    <lineage>
        <taxon>Bacteria</taxon>
        <taxon>Bacillati</taxon>
        <taxon>Actinomycetota</taxon>
        <taxon>Actinomycetes</taxon>
        <taxon>Jatrophihabitantales</taxon>
        <taxon>Jatrophihabitantaceae</taxon>
        <taxon>Jatrophihabitans</taxon>
    </lineage>
</organism>
<sequence>MRERRGSMLGGASEPGLARFAGAVLDDPAAFGGGADRATATRRRDTVAYGYLGVVEEYARPGSGERWRLLTVSMPGGVPRLVVDHRSALHRPGVPALAASSVPLEDPAFDELYLVTADDPVAARRILTPAVRRLLVAGPIQRLELERTTLALRSFDVALPATDADDRLAGLAEAILRTAPCFVASGAWVGLPGAVVTAEDLPAGDTPLLPGRYGRLDTEPTDEELGHARSRRLTAALVAIAALVVAVAAVLVLLVG</sequence>
<keyword evidence="1" id="KW-0472">Membrane</keyword>
<protein>
    <submittedName>
        <fullName evidence="2">DUF3137 domain-containing protein</fullName>
    </submittedName>
</protein>
<reference evidence="2" key="1">
    <citation type="submission" date="2022-05" db="EMBL/GenBank/DDBJ databases">
        <title>Jatrophihabitans sp. SB3-54 whole genome sequence.</title>
        <authorList>
            <person name="Suh M.K."/>
            <person name="Eom M.K."/>
            <person name="Kim J.S."/>
            <person name="Kim H.S."/>
            <person name="Do H.E."/>
            <person name="Shin Y.K."/>
            <person name="Lee J.-S."/>
        </authorList>
    </citation>
    <scope>NUCLEOTIDE SEQUENCE</scope>
    <source>
        <strain evidence="2">SB3-54</strain>
    </source>
</reference>
<keyword evidence="3" id="KW-1185">Reference proteome</keyword>
<feature type="transmembrane region" description="Helical" evidence="1">
    <location>
        <begin position="233"/>
        <end position="255"/>
    </location>
</feature>
<evidence type="ECO:0000256" key="1">
    <source>
        <dbReference type="SAM" id="Phobius"/>
    </source>
</evidence>
<gene>
    <name evidence="2" type="ORF">M6B22_07365</name>
</gene>
<proteinExistence type="predicted"/>
<evidence type="ECO:0000313" key="2">
    <source>
        <dbReference type="EMBL" id="WAX58574.1"/>
    </source>
</evidence>